<dbReference type="Gene3D" id="3.30.530.20">
    <property type="match status" value="1"/>
</dbReference>
<dbReference type="PANTHER" id="PTHR13510:SF44">
    <property type="entry name" value="RABENOSYN-5"/>
    <property type="match status" value="1"/>
</dbReference>
<dbReference type="GO" id="GO:0008289">
    <property type="term" value="F:lipid binding"/>
    <property type="evidence" value="ECO:0007669"/>
    <property type="project" value="InterPro"/>
</dbReference>
<dbReference type="SUPFAM" id="SSF55961">
    <property type="entry name" value="Bet v1-like"/>
    <property type="match status" value="1"/>
</dbReference>
<gene>
    <name evidence="2" type="ORF">Ae201684_012196</name>
</gene>
<proteinExistence type="predicted"/>
<dbReference type="InterPro" id="IPR013083">
    <property type="entry name" value="Znf_RING/FYVE/PHD"/>
</dbReference>
<dbReference type="VEuPathDB" id="FungiDB:AeMF1_014519"/>
<keyword evidence="3" id="KW-1185">Reference proteome</keyword>
<dbReference type="InterPro" id="IPR023393">
    <property type="entry name" value="START-like_dom_sf"/>
</dbReference>
<dbReference type="SUPFAM" id="SSF57903">
    <property type="entry name" value="FYVE/PHD zinc finger"/>
    <property type="match status" value="1"/>
</dbReference>
<dbReference type="Gene3D" id="3.30.40.10">
    <property type="entry name" value="Zinc/RING finger domain, C3HC4 (zinc finger)"/>
    <property type="match status" value="1"/>
</dbReference>
<sequence length="381" mass="42426">MKLPLPADYFQCPPLSAFEREGNAAQARQNVKDMLDKADMTNQRYQWKRVADEAELEIFRGRDPYAPETATLHCATLDLVATMDEFVAFCSTDTTDEAKELVGRTGHGVLDIVNLYTISDTPDAKVQLQWVVGKSALDGVVKKRDFCLLEGSFLSSHATTRRTFVRCLQSIQVPCCPEFPSMIRGVVYGSGLICRETDRPGYLQLSCMMHFDPRGHVPFVVTDLAAKEMCRMMKKIDRYLREDRLGSTPYLMGPQFVPLGSRQRCFLCKKSFGPLRSKKNCFKCGEVQVLCRKCCPEWKIKAAGTPVKLRACTPCSLLVLPKNGNLSTTELSDPNTAMSIVSEDSDDSSETITSVFFSSDSTSCYTESLNSQTTPSHSTAT</sequence>
<accession>A0A6G0WRT5</accession>
<evidence type="ECO:0000313" key="2">
    <source>
        <dbReference type="EMBL" id="KAF0730191.1"/>
    </source>
</evidence>
<dbReference type="InterPro" id="IPR052727">
    <property type="entry name" value="Rab4/Rab5_effector"/>
</dbReference>
<evidence type="ECO:0000313" key="3">
    <source>
        <dbReference type="Proteomes" id="UP000481153"/>
    </source>
</evidence>
<protein>
    <recommendedName>
        <fullName evidence="1">START domain-containing protein</fullName>
    </recommendedName>
</protein>
<organism evidence="2 3">
    <name type="scientific">Aphanomyces euteiches</name>
    <dbReference type="NCBI Taxonomy" id="100861"/>
    <lineage>
        <taxon>Eukaryota</taxon>
        <taxon>Sar</taxon>
        <taxon>Stramenopiles</taxon>
        <taxon>Oomycota</taxon>
        <taxon>Saprolegniomycetes</taxon>
        <taxon>Saprolegniales</taxon>
        <taxon>Verrucalvaceae</taxon>
        <taxon>Aphanomyces</taxon>
    </lineage>
</organism>
<dbReference type="AlphaFoldDB" id="A0A6G0WRT5"/>
<feature type="domain" description="START" evidence="1">
    <location>
        <begin position="123"/>
        <end position="240"/>
    </location>
</feature>
<reference evidence="2 3" key="1">
    <citation type="submission" date="2019-07" db="EMBL/GenBank/DDBJ databases">
        <title>Genomics analysis of Aphanomyces spp. identifies a new class of oomycete effector associated with host adaptation.</title>
        <authorList>
            <person name="Gaulin E."/>
        </authorList>
    </citation>
    <scope>NUCLEOTIDE SEQUENCE [LARGE SCALE GENOMIC DNA]</scope>
    <source>
        <strain evidence="2 3">ATCC 201684</strain>
    </source>
</reference>
<name>A0A6G0WRT5_9STRA</name>
<dbReference type="PANTHER" id="PTHR13510">
    <property type="entry name" value="FYVE-FINGER-CONTAINING RAB5 EFFECTOR PROTEIN RABENOSYN-5-RELATED"/>
    <property type="match status" value="1"/>
</dbReference>
<dbReference type="InterPro" id="IPR011011">
    <property type="entry name" value="Znf_FYVE_PHD"/>
</dbReference>
<evidence type="ECO:0000259" key="1">
    <source>
        <dbReference type="Pfam" id="PF01852"/>
    </source>
</evidence>
<dbReference type="InterPro" id="IPR002913">
    <property type="entry name" value="START_lipid-bd_dom"/>
</dbReference>
<comment type="caution">
    <text evidence="2">The sequence shown here is derived from an EMBL/GenBank/DDBJ whole genome shotgun (WGS) entry which is preliminary data.</text>
</comment>
<dbReference type="Proteomes" id="UP000481153">
    <property type="component" value="Unassembled WGS sequence"/>
</dbReference>
<dbReference type="EMBL" id="VJMJ01000155">
    <property type="protein sequence ID" value="KAF0730191.1"/>
    <property type="molecule type" value="Genomic_DNA"/>
</dbReference>
<dbReference type="CDD" id="cd00065">
    <property type="entry name" value="FYVE_like_SF"/>
    <property type="match status" value="1"/>
</dbReference>
<dbReference type="Pfam" id="PF01852">
    <property type="entry name" value="START"/>
    <property type="match status" value="1"/>
</dbReference>